<dbReference type="InterPro" id="IPR003409">
    <property type="entry name" value="MORN"/>
</dbReference>
<evidence type="ECO:0000313" key="11">
    <source>
        <dbReference type="RefSeq" id="XP_006814467.1"/>
    </source>
</evidence>
<name>A0ABM0M376_SACKO</name>
<sequence>MATKPKGKDKKGSKKEKVVEEPPPDVEEIKEEVEEKPEDKPPEEPTPQDESTGESAPCTPPVNDEPSLTELIVECYEGEKVRGLYDGEGVAYFNGSHDYKGQFSQGLMNGKGKYTWCDGVTYEGDLTMNHITGRGVYKWPDGSTYEGEVCDGLRHGHGTFRSMKSPCSYTGQWNMGRRNGTGIMKYDTDGLSFYEGDWVDNLRHGYGVRRYGSGNIYEGDWASNNRHGQGTMRWIDRDQAYSGQWQNGIQHGHGEHTWYLKRVPGSQYPLRNQYIGDFVHGMRHGYGTFYYANGAKYEGEWDSNLKQGRGTFTFKNGRVFEGMFIQDRMVEYPQFTMDGMSTPDISQIRTKTPDTSAAPLQGDDRSVLSNESRNTLGPSLTLDIDHLLDDFSDEDREEELKQVMFVILRHITTLKKVYNFYAGLGHDASPDNTFIMTRLQFWRFLKDCKFHHQDITLAEIDRLLAFGESPVELIHSPLDKLLMREFLNHVITLSWQLYNQEHTGNGCILSWCLSKAIRDNIIPYACNVQGTFLYDPRRAVNALGYMDTCWEIYQSLCTPRCYPPYEPSLKMREFLFMLKDYRLINERLTPKLILEILAADNPAVYDGTDCNLQLEMTFVEFFEALIGCSVVYVTEDLVKDPNTPRPSTVMSQVQTSFSTTTQATASRASGILDENADEQGTTGAVSPAQRQNISPETVSPQMRAMSSVDLIHKLSTDVSSKHD</sequence>
<keyword evidence="3" id="KW-0963">Cytoplasm</keyword>
<dbReference type="Gene3D" id="2.20.110.10">
    <property type="entry name" value="Histone H3 K4-specific methyltransferase SET7/9 N-terminal domain"/>
    <property type="match status" value="4"/>
</dbReference>
<dbReference type="RefSeq" id="XP_006814467.1">
    <property type="nucleotide sequence ID" value="XM_006814404.1"/>
</dbReference>
<evidence type="ECO:0000256" key="2">
    <source>
        <dbReference type="ARBA" id="ARBA00004430"/>
    </source>
</evidence>
<dbReference type="SUPFAM" id="SSF82185">
    <property type="entry name" value="Histone H3 K4-specific methyltransferase SET7/9 N-terminal domain"/>
    <property type="match status" value="3"/>
</dbReference>
<feature type="compositionally biased region" description="Basic residues" evidence="9">
    <location>
        <begin position="1"/>
        <end position="14"/>
    </location>
</feature>
<dbReference type="SMART" id="SM00698">
    <property type="entry name" value="MORN"/>
    <property type="match status" value="10"/>
</dbReference>
<proteinExistence type="predicted"/>
<evidence type="ECO:0000256" key="6">
    <source>
        <dbReference type="ARBA" id="ARBA00023069"/>
    </source>
</evidence>
<keyword evidence="8" id="KW-0966">Cell projection</keyword>
<feature type="compositionally biased region" description="Acidic residues" evidence="9">
    <location>
        <begin position="22"/>
        <end position="36"/>
    </location>
</feature>
<gene>
    <name evidence="11" type="primary">LOC100373016</name>
</gene>
<evidence type="ECO:0000256" key="9">
    <source>
        <dbReference type="SAM" id="MobiDB-lite"/>
    </source>
</evidence>
<accession>A0ABM0M376</accession>
<dbReference type="Pfam" id="PF02493">
    <property type="entry name" value="MORN"/>
    <property type="match status" value="10"/>
</dbReference>
<dbReference type="Proteomes" id="UP000694865">
    <property type="component" value="Unplaced"/>
</dbReference>
<evidence type="ECO:0000256" key="5">
    <source>
        <dbReference type="ARBA" id="ARBA00022846"/>
    </source>
</evidence>
<keyword evidence="10" id="KW-1185">Reference proteome</keyword>
<dbReference type="PANTHER" id="PTHR46613:SF1">
    <property type="entry name" value="RADIAL SPOKE HEAD 10 HOMOLOG B-RELATED"/>
    <property type="match status" value="1"/>
</dbReference>
<dbReference type="GeneID" id="100373016"/>
<feature type="region of interest" description="Disordered" evidence="9">
    <location>
        <begin position="1"/>
        <end position="65"/>
    </location>
</feature>
<keyword evidence="7" id="KW-0206">Cytoskeleton</keyword>
<keyword evidence="6" id="KW-0969">Cilium</keyword>
<evidence type="ECO:0000256" key="8">
    <source>
        <dbReference type="ARBA" id="ARBA00023273"/>
    </source>
</evidence>
<keyword evidence="4" id="KW-0677">Repeat</keyword>
<evidence type="ECO:0000256" key="7">
    <source>
        <dbReference type="ARBA" id="ARBA00023212"/>
    </source>
</evidence>
<feature type="region of interest" description="Disordered" evidence="9">
    <location>
        <begin position="347"/>
        <end position="370"/>
    </location>
</feature>
<keyword evidence="5" id="KW-0282">Flagellum</keyword>
<comment type="subcellular location">
    <subcellularLocation>
        <location evidence="1">Cell projection</location>
        <location evidence="1">Cilium</location>
        <location evidence="1">Flagellum</location>
    </subcellularLocation>
    <subcellularLocation>
        <location evidence="2">Cytoplasm</location>
        <location evidence="2">Cytoskeleton</location>
        <location evidence="2">Cilium axoneme</location>
    </subcellularLocation>
</comment>
<organism evidence="10 11">
    <name type="scientific">Saccoglossus kowalevskii</name>
    <name type="common">Acorn worm</name>
    <dbReference type="NCBI Taxonomy" id="10224"/>
    <lineage>
        <taxon>Eukaryota</taxon>
        <taxon>Metazoa</taxon>
        <taxon>Hemichordata</taxon>
        <taxon>Enteropneusta</taxon>
        <taxon>Harrimaniidae</taxon>
        <taxon>Saccoglossus</taxon>
    </lineage>
</organism>
<evidence type="ECO:0000256" key="1">
    <source>
        <dbReference type="ARBA" id="ARBA00004230"/>
    </source>
</evidence>
<dbReference type="PANTHER" id="PTHR46613">
    <property type="entry name" value="RADIAL SPOKE HEAD 10 HOMOLOG B-RELATED"/>
    <property type="match status" value="1"/>
</dbReference>
<protein>
    <submittedName>
        <fullName evidence="11">Radial spoke head 10 homolog B-like</fullName>
    </submittedName>
</protein>
<feature type="compositionally biased region" description="Polar residues" evidence="9">
    <location>
        <begin position="678"/>
        <end position="700"/>
    </location>
</feature>
<evidence type="ECO:0000256" key="3">
    <source>
        <dbReference type="ARBA" id="ARBA00022490"/>
    </source>
</evidence>
<feature type="non-terminal residue" evidence="11">
    <location>
        <position position="723"/>
    </location>
</feature>
<reference evidence="11" key="1">
    <citation type="submission" date="2025-08" db="UniProtKB">
        <authorList>
            <consortium name="RefSeq"/>
        </authorList>
    </citation>
    <scope>IDENTIFICATION</scope>
    <source>
        <tissue evidence="11">Testes</tissue>
    </source>
</reference>
<feature type="region of interest" description="Disordered" evidence="9">
    <location>
        <begin position="664"/>
        <end position="706"/>
    </location>
</feature>
<evidence type="ECO:0000313" key="10">
    <source>
        <dbReference type="Proteomes" id="UP000694865"/>
    </source>
</evidence>
<evidence type="ECO:0000256" key="4">
    <source>
        <dbReference type="ARBA" id="ARBA00022737"/>
    </source>
</evidence>